<name>A0AAV0CMU2_9ASTE</name>
<evidence type="ECO:0008006" key="6">
    <source>
        <dbReference type="Google" id="ProtNLM"/>
    </source>
</evidence>
<dbReference type="EMBL" id="CAMAPF010000033">
    <property type="protein sequence ID" value="CAH9079341.1"/>
    <property type="molecule type" value="Genomic_DNA"/>
</dbReference>
<evidence type="ECO:0000313" key="4">
    <source>
        <dbReference type="EMBL" id="CAH9079341.1"/>
    </source>
</evidence>
<organism evidence="4 5">
    <name type="scientific">Cuscuta epithymum</name>
    <dbReference type="NCBI Taxonomy" id="186058"/>
    <lineage>
        <taxon>Eukaryota</taxon>
        <taxon>Viridiplantae</taxon>
        <taxon>Streptophyta</taxon>
        <taxon>Embryophyta</taxon>
        <taxon>Tracheophyta</taxon>
        <taxon>Spermatophyta</taxon>
        <taxon>Magnoliopsida</taxon>
        <taxon>eudicotyledons</taxon>
        <taxon>Gunneridae</taxon>
        <taxon>Pentapetalae</taxon>
        <taxon>asterids</taxon>
        <taxon>lamiids</taxon>
        <taxon>Solanales</taxon>
        <taxon>Convolvulaceae</taxon>
        <taxon>Cuscuteae</taxon>
        <taxon>Cuscuta</taxon>
        <taxon>Cuscuta subgen. Cuscuta</taxon>
    </lineage>
</organism>
<dbReference type="Gene3D" id="6.10.250.3250">
    <property type="match status" value="1"/>
</dbReference>
<dbReference type="AlphaFoldDB" id="A0AAV0CMU2"/>
<gene>
    <name evidence="4" type="ORF">CEPIT_LOCUS6861</name>
</gene>
<reference evidence="4" key="1">
    <citation type="submission" date="2022-07" db="EMBL/GenBank/DDBJ databases">
        <authorList>
            <person name="Macas J."/>
            <person name="Novak P."/>
            <person name="Neumann P."/>
        </authorList>
    </citation>
    <scope>NUCLEOTIDE SEQUENCE</scope>
</reference>
<protein>
    <recommendedName>
        <fullName evidence="6">60S ribosomal protein L13a</fullName>
    </recommendedName>
</protein>
<proteinExistence type="inferred from homology"/>
<keyword evidence="3" id="KW-0687">Ribonucleoprotein</keyword>
<dbReference type="FunFam" id="6.10.250.3250:FF:000001">
    <property type="entry name" value="60S ribosomal protein L13a"/>
    <property type="match status" value="1"/>
</dbReference>
<keyword evidence="5" id="KW-1185">Reference proteome</keyword>
<evidence type="ECO:0000313" key="5">
    <source>
        <dbReference type="Proteomes" id="UP001152523"/>
    </source>
</evidence>
<dbReference type="GO" id="GO:0005840">
    <property type="term" value="C:ribosome"/>
    <property type="evidence" value="ECO:0007669"/>
    <property type="project" value="UniProtKB-KW"/>
</dbReference>
<evidence type="ECO:0000256" key="2">
    <source>
        <dbReference type="ARBA" id="ARBA00022980"/>
    </source>
</evidence>
<keyword evidence="2" id="KW-0689">Ribosomal protein</keyword>
<sequence length="84" mass="9660">MVIPDSLKVLRLQTGHKHCFLGKLSSEVGWNHYDTIKVLEDKRKEISKAAYERKKQLAKLRIKAEKAAEEKLGPQLDILSVVKY</sequence>
<evidence type="ECO:0000256" key="3">
    <source>
        <dbReference type="ARBA" id="ARBA00023274"/>
    </source>
</evidence>
<dbReference type="GO" id="GO:1990904">
    <property type="term" value="C:ribonucleoprotein complex"/>
    <property type="evidence" value="ECO:0007669"/>
    <property type="project" value="UniProtKB-KW"/>
</dbReference>
<accession>A0AAV0CMU2</accession>
<dbReference type="Proteomes" id="UP001152523">
    <property type="component" value="Unassembled WGS sequence"/>
</dbReference>
<comment type="caution">
    <text evidence="4">The sequence shown here is derived from an EMBL/GenBank/DDBJ whole genome shotgun (WGS) entry which is preliminary data.</text>
</comment>
<comment type="similarity">
    <text evidence="1">Belongs to the universal ribosomal protein uL13 family.</text>
</comment>
<evidence type="ECO:0000256" key="1">
    <source>
        <dbReference type="ARBA" id="ARBA00006227"/>
    </source>
</evidence>